<name>A0A543NJ86_9ACTN</name>
<evidence type="ECO:0000313" key="1">
    <source>
        <dbReference type="EMBL" id="TQN31925.1"/>
    </source>
</evidence>
<dbReference type="AlphaFoldDB" id="A0A543NJ86"/>
<comment type="caution">
    <text evidence="1">The sequence shown here is derived from an EMBL/GenBank/DDBJ whole genome shotgun (WGS) entry which is preliminary data.</text>
</comment>
<accession>A0A543NJ86</accession>
<dbReference type="InterPro" id="IPR027417">
    <property type="entry name" value="P-loop_NTPase"/>
</dbReference>
<protein>
    <submittedName>
        <fullName evidence="1">Uridine kinase</fullName>
    </submittedName>
</protein>
<dbReference type="Gene3D" id="3.40.50.300">
    <property type="entry name" value="P-loop containing nucleotide triphosphate hydrolases"/>
    <property type="match status" value="1"/>
</dbReference>
<proteinExistence type="predicted"/>
<dbReference type="GO" id="GO:0016301">
    <property type="term" value="F:kinase activity"/>
    <property type="evidence" value="ECO:0007669"/>
    <property type="project" value="UniProtKB-KW"/>
</dbReference>
<keyword evidence="2" id="KW-1185">Reference proteome</keyword>
<dbReference type="SUPFAM" id="SSF52540">
    <property type="entry name" value="P-loop containing nucleoside triphosphate hydrolases"/>
    <property type="match status" value="1"/>
</dbReference>
<keyword evidence="1" id="KW-0808">Transferase</keyword>
<keyword evidence="1" id="KW-0418">Kinase</keyword>
<organism evidence="1 2">
    <name type="scientific">Haloactinospora alba</name>
    <dbReference type="NCBI Taxonomy" id="405555"/>
    <lineage>
        <taxon>Bacteria</taxon>
        <taxon>Bacillati</taxon>
        <taxon>Actinomycetota</taxon>
        <taxon>Actinomycetes</taxon>
        <taxon>Streptosporangiales</taxon>
        <taxon>Nocardiopsidaceae</taxon>
        <taxon>Haloactinospora</taxon>
    </lineage>
</organism>
<dbReference type="Proteomes" id="UP000317422">
    <property type="component" value="Unassembled WGS sequence"/>
</dbReference>
<reference evidence="1 2" key="1">
    <citation type="submission" date="2019-06" db="EMBL/GenBank/DDBJ databases">
        <title>Sequencing the genomes of 1000 actinobacteria strains.</title>
        <authorList>
            <person name="Klenk H.-P."/>
        </authorList>
    </citation>
    <scope>NUCLEOTIDE SEQUENCE [LARGE SCALE GENOMIC DNA]</scope>
    <source>
        <strain evidence="1 2">DSM 45015</strain>
    </source>
</reference>
<dbReference type="EMBL" id="VFQC01000001">
    <property type="protein sequence ID" value="TQN31925.1"/>
    <property type="molecule type" value="Genomic_DNA"/>
</dbReference>
<sequence>MAVEGRSGSGKSTVADRIAAELRAPVVRMDDLYPGWEGLAAVVPLVRRWIVEPLRHGRAPCWQRYDWDLGRRAEWRETPVAETLLIEGCGTGAAELRPFLCALVWVETPPEVRQRRLAARWDAGVYAPYRSTWSRQEDAFYAENRPCAHAHLTVDNGTDLPLP</sequence>
<evidence type="ECO:0000313" key="2">
    <source>
        <dbReference type="Proteomes" id="UP000317422"/>
    </source>
</evidence>
<gene>
    <name evidence="1" type="ORF">FHX37_1849</name>
</gene>